<comment type="cofactor">
    <cofactor evidence="1">
        <name>Mg(2+)</name>
        <dbReference type="ChEBI" id="CHEBI:18420"/>
    </cofactor>
</comment>
<comment type="caution">
    <text evidence="5">The sequence shown here is derived from an EMBL/GenBank/DDBJ whole genome shotgun (WGS) entry which is preliminary data.</text>
</comment>
<evidence type="ECO:0000256" key="3">
    <source>
        <dbReference type="ARBA" id="ARBA00022801"/>
    </source>
</evidence>
<evidence type="ECO:0000259" key="4">
    <source>
        <dbReference type="Pfam" id="PF08774"/>
    </source>
</evidence>
<accession>A0AA43TW54</accession>
<dbReference type="RefSeq" id="WP_282459044.1">
    <property type="nucleotide sequence ID" value="NZ_JAPFAR010000018.1"/>
</dbReference>
<keyword evidence="2" id="KW-0540">Nuclease</keyword>
<keyword evidence="3" id="KW-0378">Hydrolase</keyword>
<feature type="domain" description="VRR-NUC" evidence="4">
    <location>
        <begin position="44"/>
        <end position="100"/>
    </location>
</feature>
<dbReference type="Gene3D" id="3.40.1350.10">
    <property type="match status" value="1"/>
</dbReference>
<dbReference type="GO" id="GO:0003676">
    <property type="term" value="F:nucleic acid binding"/>
    <property type="evidence" value="ECO:0007669"/>
    <property type="project" value="InterPro"/>
</dbReference>
<name>A0AA43TW54_MYCAR</name>
<dbReference type="InterPro" id="IPR014883">
    <property type="entry name" value="VRR_NUC"/>
</dbReference>
<reference evidence="5" key="1">
    <citation type="submission" date="2022-11" db="EMBL/GenBank/DDBJ databases">
        <title>Draft genome of Mycoplasma arginini isolated from fly.</title>
        <authorList>
            <person name="Severgnini M."/>
            <person name="Gioia G."/>
            <person name="Cremonesi P."/>
            <person name="Moroni P."/>
            <person name="Addis M.F."/>
            <person name="Castiglioni B."/>
        </authorList>
    </citation>
    <scope>NUCLEOTIDE SEQUENCE</scope>
    <source>
        <strain evidence="5">QMP CG1-1632</strain>
    </source>
</reference>
<evidence type="ECO:0000256" key="1">
    <source>
        <dbReference type="ARBA" id="ARBA00001946"/>
    </source>
</evidence>
<evidence type="ECO:0000313" key="6">
    <source>
        <dbReference type="Proteomes" id="UP001162175"/>
    </source>
</evidence>
<dbReference type="GO" id="GO:0016788">
    <property type="term" value="F:hydrolase activity, acting on ester bonds"/>
    <property type="evidence" value="ECO:0007669"/>
    <property type="project" value="InterPro"/>
</dbReference>
<organism evidence="5 6">
    <name type="scientific">Mycoplasmopsis arginini</name>
    <name type="common">Mycoplasma arginini</name>
    <dbReference type="NCBI Taxonomy" id="2094"/>
    <lineage>
        <taxon>Bacteria</taxon>
        <taxon>Bacillati</taxon>
        <taxon>Mycoplasmatota</taxon>
        <taxon>Mycoplasmoidales</taxon>
        <taxon>Metamycoplasmataceae</taxon>
        <taxon>Mycoplasmopsis</taxon>
    </lineage>
</organism>
<dbReference type="GO" id="GO:0004518">
    <property type="term" value="F:nuclease activity"/>
    <property type="evidence" value="ECO:0007669"/>
    <property type="project" value="UniProtKB-KW"/>
</dbReference>
<evidence type="ECO:0000256" key="2">
    <source>
        <dbReference type="ARBA" id="ARBA00022722"/>
    </source>
</evidence>
<sequence>MTNTIPSEEIEQINFVQYLSLKGIDFWHTPNSTFSKHWSVKTRNKRLGVQAGIPDLFLILEGKLHGIEMKRTKGGILSASQKEWLDKLEKANIPTYVAKGCDEAVSYVENILKKI</sequence>
<dbReference type="EMBL" id="JAPFAR010000018">
    <property type="protein sequence ID" value="MDI3349448.1"/>
    <property type="molecule type" value="Genomic_DNA"/>
</dbReference>
<proteinExistence type="predicted"/>
<dbReference type="AlphaFoldDB" id="A0AA43TW54"/>
<gene>
    <name evidence="5" type="ORF">DCBHLPFO_00696</name>
</gene>
<dbReference type="Pfam" id="PF08774">
    <property type="entry name" value="VRR_NUC"/>
    <property type="match status" value="1"/>
</dbReference>
<dbReference type="Proteomes" id="UP001162175">
    <property type="component" value="Unassembled WGS sequence"/>
</dbReference>
<evidence type="ECO:0000313" key="5">
    <source>
        <dbReference type="EMBL" id="MDI3349448.1"/>
    </source>
</evidence>
<dbReference type="InterPro" id="IPR011856">
    <property type="entry name" value="tRNA_endonuc-like_dom_sf"/>
</dbReference>
<protein>
    <recommendedName>
        <fullName evidence="4">VRR-NUC domain-containing protein</fullName>
    </recommendedName>
</protein>